<sequence length="196" mass="21050">MGSAEVAAGPPDGSVDARLAARLGELRGERGWSLEELAERSGVSRSTLSRVERAELSPTAAMLGKLCTVYERTMSRLLSEVEREPPGLVRAGRQEVWADTSAGFVRRSVSPPHAGLRGEVIEGELLPGAAIAYDAPPVPGLEHHVWVLDGAVEITVGEETHGLRRGDCVRFRLWGPSRYHCPGPAAVRYAVVVVLP</sequence>
<dbReference type="InterPro" id="IPR010982">
    <property type="entry name" value="Lambda_DNA-bd_dom_sf"/>
</dbReference>
<accession>A0ABU2S2Z5</accession>
<evidence type="ECO:0000313" key="3">
    <source>
        <dbReference type="EMBL" id="MDT0443272.1"/>
    </source>
</evidence>
<dbReference type="CDD" id="cd00093">
    <property type="entry name" value="HTH_XRE"/>
    <property type="match status" value="1"/>
</dbReference>
<dbReference type="InterPro" id="IPR050807">
    <property type="entry name" value="TransReg_Diox_bact_type"/>
</dbReference>
<proteinExistence type="predicted"/>
<dbReference type="PANTHER" id="PTHR46797:SF10">
    <property type="entry name" value="BLR1115 PROTEIN"/>
    <property type="match status" value="1"/>
</dbReference>
<dbReference type="SUPFAM" id="SSF51182">
    <property type="entry name" value="RmlC-like cupins"/>
    <property type="match status" value="1"/>
</dbReference>
<dbReference type="Pfam" id="PF07883">
    <property type="entry name" value="Cupin_2"/>
    <property type="match status" value="1"/>
</dbReference>
<name>A0ABU2S2Z5_9ACTN</name>
<dbReference type="Gene3D" id="2.60.120.10">
    <property type="entry name" value="Jelly Rolls"/>
    <property type="match status" value="1"/>
</dbReference>
<reference evidence="4" key="1">
    <citation type="submission" date="2023-07" db="EMBL/GenBank/DDBJ databases">
        <title>30 novel species of actinomycetes from the DSMZ collection.</title>
        <authorList>
            <person name="Nouioui I."/>
        </authorList>
    </citation>
    <scope>NUCLEOTIDE SEQUENCE [LARGE SCALE GENOMIC DNA]</scope>
    <source>
        <strain evidence="4">DSM 41886</strain>
    </source>
</reference>
<dbReference type="Proteomes" id="UP001183615">
    <property type="component" value="Unassembled WGS sequence"/>
</dbReference>
<feature type="domain" description="HTH cro/C1-type" evidence="2">
    <location>
        <begin position="25"/>
        <end position="77"/>
    </location>
</feature>
<evidence type="ECO:0000313" key="4">
    <source>
        <dbReference type="Proteomes" id="UP001183615"/>
    </source>
</evidence>
<keyword evidence="4" id="KW-1185">Reference proteome</keyword>
<dbReference type="CDD" id="cd02209">
    <property type="entry name" value="cupin_XRE_C"/>
    <property type="match status" value="1"/>
</dbReference>
<dbReference type="PANTHER" id="PTHR46797">
    <property type="entry name" value="HTH-TYPE TRANSCRIPTIONAL REGULATOR"/>
    <property type="match status" value="1"/>
</dbReference>
<dbReference type="PROSITE" id="PS50943">
    <property type="entry name" value="HTH_CROC1"/>
    <property type="match status" value="1"/>
</dbReference>
<evidence type="ECO:0000256" key="1">
    <source>
        <dbReference type="ARBA" id="ARBA00023125"/>
    </source>
</evidence>
<evidence type="ECO:0000259" key="2">
    <source>
        <dbReference type="PROSITE" id="PS50943"/>
    </source>
</evidence>
<comment type="caution">
    <text evidence="3">The sequence shown here is derived from an EMBL/GenBank/DDBJ whole genome shotgun (WGS) entry which is preliminary data.</text>
</comment>
<gene>
    <name evidence="3" type="ORF">RM779_11785</name>
</gene>
<dbReference type="Pfam" id="PF01381">
    <property type="entry name" value="HTH_3"/>
    <property type="match status" value="1"/>
</dbReference>
<dbReference type="EMBL" id="JAVREV010000005">
    <property type="protein sequence ID" value="MDT0443272.1"/>
    <property type="molecule type" value="Genomic_DNA"/>
</dbReference>
<dbReference type="InterPro" id="IPR001387">
    <property type="entry name" value="Cro/C1-type_HTH"/>
</dbReference>
<dbReference type="RefSeq" id="WP_311617627.1">
    <property type="nucleotide sequence ID" value="NZ_JAVREV010000005.1"/>
</dbReference>
<organism evidence="3 4">
    <name type="scientific">Streptomyces johnsoniae</name>
    <dbReference type="NCBI Taxonomy" id="3075532"/>
    <lineage>
        <taxon>Bacteria</taxon>
        <taxon>Bacillati</taxon>
        <taxon>Actinomycetota</taxon>
        <taxon>Actinomycetes</taxon>
        <taxon>Kitasatosporales</taxon>
        <taxon>Streptomycetaceae</taxon>
        <taxon>Streptomyces</taxon>
    </lineage>
</organism>
<dbReference type="SMART" id="SM00530">
    <property type="entry name" value="HTH_XRE"/>
    <property type="match status" value="1"/>
</dbReference>
<dbReference type="InterPro" id="IPR011051">
    <property type="entry name" value="RmlC_Cupin_sf"/>
</dbReference>
<dbReference type="SUPFAM" id="SSF47413">
    <property type="entry name" value="lambda repressor-like DNA-binding domains"/>
    <property type="match status" value="1"/>
</dbReference>
<dbReference type="InterPro" id="IPR013096">
    <property type="entry name" value="Cupin_2"/>
</dbReference>
<keyword evidence="1" id="KW-0238">DNA-binding</keyword>
<dbReference type="Gene3D" id="1.10.260.40">
    <property type="entry name" value="lambda repressor-like DNA-binding domains"/>
    <property type="match status" value="1"/>
</dbReference>
<protein>
    <submittedName>
        <fullName evidence="3">XRE family transcriptional regulator</fullName>
    </submittedName>
</protein>
<dbReference type="InterPro" id="IPR014710">
    <property type="entry name" value="RmlC-like_jellyroll"/>
</dbReference>